<dbReference type="Pfam" id="PF00296">
    <property type="entry name" value="Bac_luciferase"/>
    <property type="match status" value="1"/>
</dbReference>
<feature type="binding site" evidence="6">
    <location>
        <position position="65"/>
    </location>
    <ligand>
        <name>FMN</name>
        <dbReference type="ChEBI" id="CHEBI:58210"/>
    </ligand>
</feature>
<keyword evidence="1 6" id="KW-0285">Flavoprotein</keyword>
<dbReference type="PANTHER" id="PTHR30011">
    <property type="entry name" value="ALKANESULFONATE MONOOXYGENASE-RELATED"/>
    <property type="match status" value="1"/>
</dbReference>
<evidence type="ECO:0000313" key="9">
    <source>
        <dbReference type="EMBL" id="GGF30697.1"/>
    </source>
</evidence>
<dbReference type="Gene3D" id="3.20.20.30">
    <property type="entry name" value="Luciferase-like domain"/>
    <property type="match status" value="1"/>
</dbReference>
<dbReference type="EMBL" id="BMGP01000004">
    <property type="protein sequence ID" value="GGF30697.1"/>
    <property type="molecule type" value="Genomic_DNA"/>
</dbReference>
<dbReference type="AlphaFoldDB" id="A0A917B8Q0"/>
<dbReference type="Proteomes" id="UP000598775">
    <property type="component" value="Unassembled WGS sequence"/>
</dbReference>
<organism evidence="9 10">
    <name type="scientific">Subtercola lobariae</name>
    <dbReference type="NCBI Taxonomy" id="1588641"/>
    <lineage>
        <taxon>Bacteria</taxon>
        <taxon>Bacillati</taxon>
        <taxon>Actinomycetota</taxon>
        <taxon>Actinomycetes</taxon>
        <taxon>Micrococcales</taxon>
        <taxon>Microbacteriaceae</taxon>
        <taxon>Subtercola</taxon>
    </lineage>
</organism>
<evidence type="ECO:0000256" key="1">
    <source>
        <dbReference type="ARBA" id="ARBA00022630"/>
    </source>
</evidence>
<dbReference type="SUPFAM" id="SSF51679">
    <property type="entry name" value="Bacterial luciferase-like"/>
    <property type="match status" value="1"/>
</dbReference>
<evidence type="ECO:0000256" key="5">
    <source>
        <dbReference type="ARBA" id="ARBA00033748"/>
    </source>
</evidence>
<name>A0A917B8Q0_9MICO</name>
<dbReference type="PANTHER" id="PTHR30011:SF16">
    <property type="entry name" value="C2H2 FINGER DOMAIN TRANSCRIPTION FACTOR (EUROFUNG)-RELATED"/>
    <property type="match status" value="1"/>
</dbReference>
<evidence type="ECO:0000256" key="2">
    <source>
        <dbReference type="ARBA" id="ARBA00022643"/>
    </source>
</evidence>
<feature type="region of interest" description="Disordered" evidence="7">
    <location>
        <begin position="440"/>
        <end position="459"/>
    </location>
</feature>
<dbReference type="InterPro" id="IPR036661">
    <property type="entry name" value="Luciferase-like_sf"/>
</dbReference>
<dbReference type="GO" id="GO:0004497">
    <property type="term" value="F:monooxygenase activity"/>
    <property type="evidence" value="ECO:0007669"/>
    <property type="project" value="UniProtKB-KW"/>
</dbReference>
<evidence type="ECO:0000259" key="8">
    <source>
        <dbReference type="Pfam" id="PF00296"/>
    </source>
</evidence>
<feature type="binding site" evidence="6">
    <location>
        <position position="165"/>
    </location>
    <ligand>
        <name>FMN</name>
        <dbReference type="ChEBI" id="CHEBI:58210"/>
    </ligand>
</feature>
<dbReference type="InterPro" id="IPR011251">
    <property type="entry name" value="Luciferase-like_dom"/>
</dbReference>
<dbReference type="InterPro" id="IPR016215">
    <property type="entry name" value="NTA_MOA"/>
</dbReference>
<feature type="binding site" evidence="6">
    <location>
        <position position="237"/>
    </location>
    <ligand>
        <name>FMN</name>
        <dbReference type="ChEBI" id="CHEBI:58210"/>
    </ligand>
</feature>
<evidence type="ECO:0000256" key="6">
    <source>
        <dbReference type="PIRSR" id="PIRSR000337-1"/>
    </source>
</evidence>
<feature type="binding site" evidence="6">
    <location>
        <position position="111"/>
    </location>
    <ligand>
        <name>FMN</name>
        <dbReference type="ChEBI" id="CHEBI:58210"/>
    </ligand>
</feature>
<feature type="domain" description="Luciferase-like" evidence="8">
    <location>
        <begin position="31"/>
        <end position="390"/>
    </location>
</feature>
<dbReference type="InterPro" id="IPR051260">
    <property type="entry name" value="Diverse_substr_monoxygenases"/>
</dbReference>
<feature type="binding site" evidence="6">
    <location>
        <position position="161"/>
    </location>
    <ligand>
        <name>FMN</name>
        <dbReference type="ChEBI" id="CHEBI:58210"/>
    </ligand>
</feature>
<accession>A0A917B8Q0</accession>
<dbReference type="RefSeq" id="WP_188678747.1">
    <property type="nucleotide sequence ID" value="NZ_BMGP01000004.1"/>
</dbReference>
<sequence>MDEISRTGAQPFVIGFFEHMNPNGITGDTWRQPANTGSDYLDLEYWMRLAKRLDEANADFLFFADSYGNPAVDGVMPDDSIRLANHIPVADPFAVIPAIFAVTEHLPVVVTSSTIFEEPYANARRYATLDHISKGRIGWNVVTSAAAKSAADLFGRELVAHDDRYDRADDYLEVSYRLFEGSWEHDAVVKDRATATYADPAQVHAIDYTGPYFRSKGVFSVEPSPQRMPFVFQAGSSGRGRRFAATHAECVFLQATSPEKDAEAVADIRRLATEQGRDGDAIRIIVGITVIIGVTEQDARQKYDEFCSFHSEEIAAAQFSHYSGINLLELDPDLPIPPGNDELSRSNVQRFDGYTVREVLNELKTRGVRGIIAVGTAAEVADHMEDYAAATGVDGFLMETYTNPGTYDEILDLLLPELRTRGRAPLPYTTKTLRERFQGAGHPFLDDSHPGAQHRVGPK</sequence>
<gene>
    <name evidence="9" type="ORF">GCM10011399_24940</name>
</gene>
<keyword evidence="3" id="KW-0560">Oxidoreductase</keyword>
<keyword evidence="2 6" id="KW-0288">FMN</keyword>
<keyword evidence="4" id="KW-0503">Monooxygenase</keyword>
<keyword evidence="10" id="KW-1185">Reference proteome</keyword>
<protein>
    <submittedName>
        <fullName evidence="9">N5,N10-methylene tetrahydromethanopterin reductase</fullName>
    </submittedName>
</protein>
<evidence type="ECO:0000256" key="3">
    <source>
        <dbReference type="ARBA" id="ARBA00023002"/>
    </source>
</evidence>
<dbReference type="GO" id="GO:0016705">
    <property type="term" value="F:oxidoreductase activity, acting on paired donors, with incorporation or reduction of molecular oxygen"/>
    <property type="evidence" value="ECO:0007669"/>
    <property type="project" value="InterPro"/>
</dbReference>
<comment type="similarity">
    <text evidence="5">Belongs to the NtaA/SnaA/DszA monooxygenase family.</text>
</comment>
<comment type="caution">
    <text evidence="9">The sequence shown here is derived from an EMBL/GenBank/DDBJ whole genome shotgun (WGS) entry which is preliminary data.</text>
</comment>
<evidence type="ECO:0000256" key="4">
    <source>
        <dbReference type="ARBA" id="ARBA00023033"/>
    </source>
</evidence>
<proteinExistence type="inferred from homology"/>
<evidence type="ECO:0000256" key="7">
    <source>
        <dbReference type="SAM" id="MobiDB-lite"/>
    </source>
</evidence>
<feature type="binding site" evidence="6">
    <location>
        <position position="236"/>
    </location>
    <ligand>
        <name>FMN</name>
        <dbReference type="ChEBI" id="CHEBI:58210"/>
    </ligand>
</feature>
<reference evidence="9 10" key="1">
    <citation type="journal article" date="2014" name="Int. J. Syst. Evol. Microbiol.">
        <title>Complete genome sequence of Corynebacterium casei LMG S-19264T (=DSM 44701T), isolated from a smear-ripened cheese.</title>
        <authorList>
            <consortium name="US DOE Joint Genome Institute (JGI-PGF)"/>
            <person name="Walter F."/>
            <person name="Albersmeier A."/>
            <person name="Kalinowski J."/>
            <person name="Ruckert C."/>
        </authorList>
    </citation>
    <scope>NUCLEOTIDE SEQUENCE [LARGE SCALE GENOMIC DNA]</scope>
    <source>
        <strain evidence="9 10">CGMCC 1.12976</strain>
    </source>
</reference>
<dbReference type="PIRSF" id="PIRSF000337">
    <property type="entry name" value="NTA_MOA"/>
    <property type="match status" value="1"/>
</dbReference>
<dbReference type="NCBIfam" id="TIGR03860">
    <property type="entry name" value="FMN_nitrolo"/>
    <property type="match status" value="1"/>
</dbReference>
<evidence type="ECO:0000313" key="10">
    <source>
        <dbReference type="Proteomes" id="UP000598775"/>
    </source>
</evidence>